<dbReference type="EMBL" id="CAJOBI010117114">
    <property type="protein sequence ID" value="CAF4659835.1"/>
    <property type="molecule type" value="Genomic_DNA"/>
</dbReference>
<gene>
    <name evidence="1" type="ORF">SMN809_LOCUS41454</name>
</gene>
<dbReference type="AlphaFoldDB" id="A0A8S2ZSX5"/>
<feature type="non-terminal residue" evidence="1">
    <location>
        <position position="1"/>
    </location>
</feature>
<dbReference type="Proteomes" id="UP000676336">
    <property type="component" value="Unassembled WGS sequence"/>
</dbReference>
<evidence type="ECO:0000313" key="1">
    <source>
        <dbReference type="EMBL" id="CAF4659835.1"/>
    </source>
</evidence>
<protein>
    <submittedName>
        <fullName evidence="1">Uncharacterized protein</fullName>
    </submittedName>
</protein>
<comment type="caution">
    <text evidence="1">The sequence shown here is derived from an EMBL/GenBank/DDBJ whole genome shotgun (WGS) entry which is preliminary data.</text>
</comment>
<reference evidence="1" key="1">
    <citation type="submission" date="2021-02" db="EMBL/GenBank/DDBJ databases">
        <authorList>
            <person name="Nowell W R."/>
        </authorList>
    </citation>
    <scope>NUCLEOTIDE SEQUENCE</scope>
</reference>
<organism evidence="1 2">
    <name type="scientific">Rotaria magnacalcarata</name>
    <dbReference type="NCBI Taxonomy" id="392030"/>
    <lineage>
        <taxon>Eukaryota</taxon>
        <taxon>Metazoa</taxon>
        <taxon>Spiralia</taxon>
        <taxon>Gnathifera</taxon>
        <taxon>Rotifera</taxon>
        <taxon>Eurotatoria</taxon>
        <taxon>Bdelloidea</taxon>
        <taxon>Philodinida</taxon>
        <taxon>Philodinidae</taxon>
        <taxon>Rotaria</taxon>
    </lineage>
</organism>
<proteinExistence type="predicted"/>
<sequence>MRLRESGDDLLSSSKVGDNSTCYIAEGKNCPNCGEFVEKNGGCPHMT</sequence>
<dbReference type="Gene3D" id="1.20.120.1750">
    <property type="match status" value="1"/>
</dbReference>
<accession>A0A8S2ZSX5</accession>
<name>A0A8S2ZSX5_9BILA</name>
<dbReference type="SUPFAM" id="SSF57850">
    <property type="entry name" value="RING/U-box"/>
    <property type="match status" value="1"/>
</dbReference>
<evidence type="ECO:0000313" key="2">
    <source>
        <dbReference type="Proteomes" id="UP000676336"/>
    </source>
</evidence>